<dbReference type="InterPro" id="IPR027417">
    <property type="entry name" value="P-loop_NTPase"/>
</dbReference>
<dbReference type="Gene3D" id="3.40.50.300">
    <property type="entry name" value="P-loop containing nucleotide triphosphate hydrolases"/>
    <property type="match status" value="1"/>
</dbReference>
<sequence length="509" mass="54537">MGLASTRTVSFYGVSAHLVTVEVKIGSGLPGIHIVGLADTSISEARERVRTAIQHSTLGWPRSKITISLSPASLRKTGAHYDLSLAMGVLAAATSDPELSYRCASTMFLGELGLDGRLKPVPGVLSALMAARDEKIPTVIIPRANASEATLFSQDEVTVLVADSLSEVWGWAIGQVGLLPPSSPEFRKAQRFSGDMKDVVGQSSLIKAAEVAAAGGHHMLMIGPPGSGKSMIAARFPSILPELDSVQRIQATAIHSLSGLGVVEPLSHAPFIAPHHSVSRAALLGGGSGNPHPGAVSLAHHGVLFLDEVSEIPAPILDGLRTAIEDGEVTVMRARHEVTFPARFQLLMAANPCRCGADKPHQCRCLAHIRRRYLSNISGPLRDRLDIIVRSHSTGQSLFDRAAESSAAIAERVAEARDRAAHRWASRGLAVRVNAHLSGHLLRRHFPADEAAMAMLEAYLARGTISQRGVNRNLRLAWTLCDLAGARQPTMDHMEKAMAFHHDNGYEEF</sequence>
<comment type="similarity">
    <text evidence="1">Belongs to the Mg-chelatase subunits D/I family. ComM subfamily.</text>
</comment>
<dbReference type="Pfam" id="PF13335">
    <property type="entry name" value="Mg_chelatase_C"/>
    <property type="match status" value="1"/>
</dbReference>
<dbReference type="InterPro" id="IPR014721">
    <property type="entry name" value="Ribsml_uS5_D2-typ_fold_subgr"/>
</dbReference>
<dbReference type="Proteomes" id="UP000516320">
    <property type="component" value="Chromosome"/>
</dbReference>
<dbReference type="InterPro" id="IPR004482">
    <property type="entry name" value="Mg_chelat-rel"/>
</dbReference>
<dbReference type="Pfam" id="PF13541">
    <property type="entry name" value="ChlI"/>
    <property type="match status" value="1"/>
</dbReference>
<gene>
    <name evidence="3" type="ORF">GP475_07335</name>
</gene>
<reference evidence="3 4" key="1">
    <citation type="submission" date="2019-12" db="EMBL/GenBank/DDBJ databases">
        <title>Corynebacterium sp. nov., isolated from feces of the Anser Albifrons in China.</title>
        <authorList>
            <person name="Liu Q."/>
        </authorList>
    </citation>
    <scope>NUCLEOTIDE SEQUENCE [LARGE SCALE GENOMIC DNA]</scope>
    <source>
        <strain evidence="3 4">4H37-19</strain>
    </source>
</reference>
<dbReference type="PANTHER" id="PTHR32039">
    <property type="entry name" value="MAGNESIUM-CHELATASE SUBUNIT CHLI"/>
    <property type="match status" value="1"/>
</dbReference>
<dbReference type="SUPFAM" id="SSF54211">
    <property type="entry name" value="Ribosomal protein S5 domain 2-like"/>
    <property type="match status" value="1"/>
</dbReference>
<dbReference type="Pfam" id="PF01078">
    <property type="entry name" value="Mg_chelatase"/>
    <property type="match status" value="1"/>
</dbReference>
<dbReference type="NCBIfam" id="TIGR00368">
    <property type="entry name" value="YifB family Mg chelatase-like AAA ATPase"/>
    <property type="match status" value="1"/>
</dbReference>
<accession>A0A7H0SPJ3</accession>
<dbReference type="KEGG" id="cpoy:GP475_07335"/>
<dbReference type="Gene3D" id="3.30.230.10">
    <property type="match status" value="1"/>
</dbReference>
<evidence type="ECO:0000313" key="4">
    <source>
        <dbReference type="Proteomes" id="UP000516320"/>
    </source>
</evidence>
<keyword evidence="4" id="KW-1185">Reference proteome</keyword>
<dbReference type="InterPro" id="IPR045006">
    <property type="entry name" value="CHLI-like"/>
</dbReference>
<dbReference type="InterPro" id="IPR000523">
    <property type="entry name" value="Mg_chelatse_chII-like_cat_dom"/>
</dbReference>
<dbReference type="EMBL" id="CP046884">
    <property type="protein sequence ID" value="QNQ90468.1"/>
    <property type="molecule type" value="Genomic_DNA"/>
</dbReference>
<protein>
    <submittedName>
        <fullName evidence="3">YifB family Mg chelatase-like AAA ATPase</fullName>
    </submittedName>
</protein>
<organism evidence="3 4">
    <name type="scientific">Corynebacterium poyangense</name>
    <dbReference type="NCBI Taxonomy" id="2684405"/>
    <lineage>
        <taxon>Bacteria</taxon>
        <taxon>Bacillati</taxon>
        <taxon>Actinomycetota</taxon>
        <taxon>Actinomycetes</taxon>
        <taxon>Mycobacteriales</taxon>
        <taxon>Corynebacteriaceae</taxon>
        <taxon>Corynebacterium</taxon>
    </lineage>
</organism>
<dbReference type="SUPFAM" id="SSF52540">
    <property type="entry name" value="P-loop containing nucleoside triphosphate hydrolases"/>
    <property type="match status" value="1"/>
</dbReference>
<evidence type="ECO:0000256" key="1">
    <source>
        <dbReference type="ARBA" id="ARBA00006354"/>
    </source>
</evidence>
<feature type="domain" description="AAA+ ATPase" evidence="2">
    <location>
        <begin position="215"/>
        <end position="394"/>
    </location>
</feature>
<dbReference type="InterPro" id="IPR020568">
    <property type="entry name" value="Ribosomal_Su5_D2-typ_SF"/>
</dbReference>
<name>A0A7H0SPJ3_9CORY</name>
<dbReference type="SMART" id="SM00382">
    <property type="entry name" value="AAA"/>
    <property type="match status" value="1"/>
</dbReference>
<dbReference type="InterPro" id="IPR003593">
    <property type="entry name" value="AAA+_ATPase"/>
</dbReference>
<evidence type="ECO:0000313" key="3">
    <source>
        <dbReference type="EMBL" id="QNQ90468.1"/>
    </source>
</evidence>
<dbReference type="InterPro" id="IPR025158">
    <property type="entry name" value="Mg_chelat-rel_C"/>
</dbReference>
<dbReference type="RefSeq" id="WP_187973783.1">
    <property type="nucleotide sequence ID" value="NZ_CP046884.1"/>
</dbReference>
<evidence type="ECO:0000259" key="2">
    <source>
        <dbReference type="SMART" id="SM00382"/>
    </source>
</evidence>
<dbReference type="PANTHER" id="PTHR32039:SF7">
    <property type="entry name" value="COMPETENCE PROTEIN COMM"/>
    <property type="match status" value="1"/>
</dbReference>
<dbReference type="CDD" id="cd00009">
    <property type="entry name" value="AAA"/>
    <property type="match status" value="1"/>
</dbReference>
<dbReference type="AlphaFoldDB" id="A0A7H0SPJ3"/>
<proteinExistence type="inferred from homology"/>
<dbReference type="GO" id="GO:0005524">
    <property type="term" value="F:ATP binding"/>
    <property type="evidence" value="ECO:0007669"/>
    <property type="project" value="InterPro"/>
</dbReference>